<accession>A0ABW6UL74</accession>
<feature type="transmembrane region" description="Helical" evidence="1">
    <location>
        <begin position="12"/>
        <end position="30"/>
    </location>
</feature>
<keyword evidence="1" id="KW-0812">Transmembrane</keyword>
<organism evidence="2 3">
    <name type="scientific">Streptomyces bluensis</name>
    <dbReference type="NCBI Taxonomy" id="33897"/>
    <lineage>
        <taxon>Bacteria</taxon>
        <taxon>Bacillati</taxon>
        <taxon>Actinomycetota</taxon>
        <taxon>Actinomycetes</taxon>
        <taxon>Kitasatosporales</taxon>
        <taxon>Streptomycetaceae</taxon>
        <taxon>Streptomyces</taxon>
    </lineage>
</organism>
<dbReference type="Proteomes" id="UP001602058">
    <property type="component" value="Unassembled WGS sequence"/>
</dbReference>
<sequence length="281" mass="31232">MLINLLPGLRDVRTPLTVGFIYFFTAWVVFGDALPERGEAVGLMKSIYDLYGFIGKPALMAAVSFMAYICGALIGSFIGWGFFWARMPFTSPTLEFKINDMARADLAAYIFSKLHEVPYGQVRYGGPFEWRPGEFNPRDRAILALERTIPSEERELYKEIETRLAYEQDQLRVKLLVSNPEIYAEHDRHRAEAEFRAGVGVAGAALFISLTLAVAAYWIFAMIIPAACLIAGEAKRRESNDVLVQAVIAGELVPSMIAETIEQWRATHGPPASSEDGNASV</sequence>
<evidence type="ECO:0000313" key="2">
    <source>
        <dbReference type="EMBL" id="MFF4524191.1"/>
    </source>
</evidence>
<comment type="caution">
    <text evidence="2">The sequence shown here is derived from an EMBL/GenBank/DDBJ whole genome shotgun (WGS) entry which is preliminary data.</text>
</comment>
<keyword evidence="1" id="KW-1133">Transmembrane helix</keyword>
<keyword evidence="1" id="KW-0472">Membrane</keyword>
<evidence type="ECO:0008006" key="4">
    <source>
        <dbReference type="Google" id="ProtNLM"/>
    </source>
</evidence>
<evidence type="ECO:0000256" key="1">
    <source>
        <dbReference type="SAM" id="Phobius"/>
    </source>
</evidence>
<protein>
    <recommendedName>
        <fullName evidence="4">Integral membrane protein</fullName>
    </recommendedName>
</protein>
<gene>
    <name evidence="2" type="ORF">ACFY1D_22645</name>
</gene>
<dbReference type="EMBL" id="JBIAWJ010000011">
    <property type="protein sequence ID" value="MFF4524191.1"/>
    <property type="molecule type" value="Genomic_DNA"/>
</dbReference>
<evidence type="ECO:0000313" key="3">
    <source>
        <dbReference type="Proteomes" id="UP001602058"/>
    </source>
</evidence>
<dbReference type="RefSeq" id="WP_387888805.1">
    <property type="nucleotide sequence ID" value="NZ_JBIAWJ010000011.1"/>
</dbReference>
<feature type="transmembrane region" description="Helical" evidence="1">
    <location>
        <begin position="197"/>
        <end position="220"/>
    </location>
</feature>
<reference evidence="2 3" key="1">
    <citation type="submission" date="2024-10" db="EMBL/GenBank/DDBJ databases">
        <title>The Natural Products Discovery Center: Release of the First 8490 Sequenced Strains for Exploring Actinobacteria Biosynthetic Diversity.</title>
        <authorList>
            <person name="Kalkreuter E."/>
            <person name="Kautsar S.A."/>
            <person name="Yang D."/>
            <person name="Bader C.D."/>
            <person name="Teijaro C.N."/>
            <person name="Fluegel L."/>
            <person name="Davis C.M."/>
            <person name="Simpson J.R."/>
            <person name="Lauterbach L."/>
            <person name="Steele A.D."/>
            <person name="Gui C."/>
            <person name="Meng S."/>
            <person name="Li G."/>
            <person name="Viehrig K."/>
            <person name="Ye F."/>
            <person name="Su P."/>
            <person name="Kiefer A.F."/>
            <person name="Nichols A."/>
            <person name="Cepeda A.J."/>
            <person name="Yan W."/>
            <person name="Fan B."/>
            <person name="Jiang Y."/>
            <person name="Adhikari A."/>
            <person name="Zheng C.-J."/>
            <person name="Schuster L."/>
            <person name="Cowan T.M."/>
            <person name="Smanski M.J."/>
            <person name="Chevrette M.G."/>
            <person name="De Carvalho L.P.S."/>
            <person name="Shen B."/>
        </authorList>
    </citation>
    <scope>NUCLEOTIDE SEQUENCE [LARGE SCALE GENOMIC DNA]</scope>
    <source>
        <strain evidence="2 3">NPDC001390</strain>
    </source>
</reference>
<keyword evidence="3" id="KW-1185">Reference proteome</keyword>
<name>A0ABW6UL74_9ACTN</name>
<proteinExistence type="predicted"/>
<feature type="transmembrane region" description="Helical" evidence="1">
    <location>
        <begin position="58"/>
        <end position="83"/>
    </location>
</feature>